<evidence type="ECO:0000313" key="2">
    <source>
        <dbReference type="Proteomes" id="UP000275078"/>
    </source>
</evidence>
<gene>
    <name evidence="1" type="ORF">BJ508DRAFT_74677</name>
</gene>
<evidence type="ECO:0000313" key="1">
    <source>
        <dbReference type="EMBL" id="RPA83207.1"/>
    </source>
</evidence>
<keyword evidence="2" id="KW-1185">Reference proteome</keyword>
<dbReference type="EMBL" id="ML119666">
    <property type="protein sequence ID" value="RPA83207.1"/>
    <property type="molecule type" value="Genomic_DNA"/>
</dbReference>
<dbReference type="AlphaFoldDB" id="A0A3N4ICN1"/>
<protein>
    <submittedName>
        <fullName evidence="1">Uncharacterized protein</fullName>
    </submittedName>
</protein>
<proteinExistence type="predicted"/>
<organism evidence="1 2">
    <name type="scientific">Ascobolus immersus RN42</name>
    <dbReference type="NCBI Taxonomy" id="1160509"/>
    <lineage>
        <taxon>Eukaryota</taxon>
        <taxon>Fungi</taxon>
        <taxon>Dikarya</taxon>
        <taxon>Ascomycota</taxon>
        <taxon>Pezizomycotina</taxon>
        <taxon>Pezizomycetes</taxon>
        <taxon>Pezizales</taxon>
        <taxon>Ascobolaceae</taxon>
        <taxon>Ascobolus</taxon>
    </lineage>
</organism>
<dbReference type="Proteomes" id="UP000275078">
    <property type="component" value="Unassembled WGS sequence"/>
</dbReference>
<reference evidence="1 2" key="1">
    <citation type="journal article" date="2018" name="Nat. Ecol. Evol.">
        <title>Pezizomycetes genomes reveal the molecular basis of ectomycorrhizal truffle lifestyle.</title>
        <authorList>
            <person name="Murat C."/>
            <person name="Payen T."/>
            <person name="Noel B."/>
            <person name="Kuo A."/>
            <person name="Morin E."/>
            <person name="Chen J."/>
            <person name="Kohler A."/>
            <person name="Krizsan K."/>
            <person name="Balestrini R."/>
            <person name="Da Silva C."/>
            <person name="Montanini B."/>
            <person name="Hainaut M."/>
            <person name="Levati E."/>
            <person name="Barry K.W."/>
            <person name="Belfiori B."/>
            <person name="Cichocki N."/>
            <person name="Clum A."/>
            <person name="Dockter R.B."/>
            <person name="Fauchery L."/>
            <person name="Guy J."/>
            <person name="Iotti M."/>
            <person name="Le Tacon F."/>
            <person name="Lindquist E.A."/>
            <person name="Lipzen A."/>
            <person name="Malagnac F."/>
            <person name="Mello A."/>
            <person name="Molinier V."/>
            <person name="Miyauchi S."/>
            <person name="Poulain J."/>
            <person name="Riccioni C."/>
            <person name="Rubini A."/>
            <person name="Sitrit Y."/>
            <person name="Splivallo R."/>
            <person name="Traeger S."/>
            <person name="Wang M."/>
            <person name="Zifcakova L."/>
            <person name="Wipf D."/>
            <person name="Zambonelli A."/>
            <person name="Paolocci F."/>
            <person name="Nowrousian M."/>
            <person name="Ottonello S."/>
            <person name="Baldrian P."/>
            <person name="Spatafora J.W."/>
            <person name="Henrissat B."/>
            <person name="Nagy L.G."/>
            <person name="Aury J.M."/>
            <person name="Wincker P."/>
            <person name="Grigoriev I.V."/>
            <person name="Bonfante P."/>
            <person name="Martin F.M."/>
        </authorList>
    </citation>
    <scope>NUCLEOTIDE SEQUENCE [LARGE SCALE GENOMIC DNA]</scope>
    <source>
        <strain evidence="1 2">RN42</strain>
    </source>
</reference>
<sequence length="201" mass="21717">MTAQSQHAHAPFCNLRQSQSTLVNSNKICITTWLFTAVPNQNERSNLGLPEASILTKQCLIGSVTQITNTCPLISSIHWKPNPDKVRTYHCLVCNEEIVKEVIKAACESKEGGDASTGVKYLSFIPPSQTDSTGNSGNSTTSGMEGKIALIHSTCLGHPITANVLDELKGGYKETVIDIETERQAPRNLPAGSTPIIGRNR</sequence>
<name>A0A3N4ICN1_ASCIM</name>
<accession>A0A3N4ICN1</accession>